<dbReference type="Pfam" id="PF01470">
    <property type="entry name" value="Peptidase_C15"/>
    <property type="match status" value="1"/>
</dbReference>
<keyword evidence="4" id="KW-0645">Protease</keyword>
<evidence type="ECO:0000256" key="2">
    <source>
        <dbReference type="ARBA" id="ARBA00019191"/>
    </source>
</evidence>
<gene>
    <name evidence="9" type="ORF">ACFTOW_04520</name>
</gene>
<dbReference type="PANTHER" id="PTHR23402:SF1">
    <property type="entry name" value="PYROGLUTAMYL-PEPTIDASE I"/>
    <property type="match status" value="1"/>
</dbReference>
<evidence type="ECO:0000256" key="1">
    <source>
        <dbReference type="ARBA" id="ARBA00006641"/>
    </source>
</evidence>
<accession>A0ABW4EED9</accession>
<sequence>MILVTGFQGYGGRSDNPSEQVARALDGDRIGGALIRSHVLPVDFAAMCRRMPALIDELRPRIIISLGLWPGEAMVRIERVAANWSWFELPDATGHRQNGKVIGDGPDGYLSTLPADAMQAAIRAAGLPCRQSGSAGTYLCNATSYITLHHCAQHHPDTMAGFVHLPYLPAQVAELLDQVAAEGALEMHQRADYASMNQEDMITALRIGIETAWTVAQG</sequence>
<comment type="caution">
    <text evidence="9">The sequence shown here is derived from an EMBL/GenBank/DDBJ whole genome shotgun (WGS) entry which is preliminary data.</text>
</comment>
<evidence type="ECO:0000256" key="4">
    <source>
        <dbReference type="ARBA" id="ARBA00022670"/>
    </source>
</evidence>
<keyword evidence="5" id="KW-0378">Hydrolase</keyword>
<dbReference type="InterPro" id="IPR036440">
    <property type="entry name" value="Peptidase_C15-like_sf"/>
</dbReference>
<evidence type="ECO:0000313" key="9">
    <source>
        <dbReference type="EMBL" id="MFD1508664.1"/>
    </source>
</evidence>
<comment type="similarity">
    <text evidence="1">Belongs to the peptidase C15 family.</text>
</comment>
<protein>
    <recommendedName>
        <fullName evidence="2">Pyrrolidone-carboxylate peptidase</fullName>
    </recommendedName>
    <alternativeName>
        <fullName evidence="7">5-oxoprolyl-peptidase</fullName>
    </alternativeName>
    <alternativeName>
        <fullName evidence="8">Pyroglutamyl-peptidase I</fullName>
    </alternativeName>
</protein>
<evidence type="ECO:0000256" key="7">
    <source>
        <dbReference type="ARBA" id="ARBA00030836"/>
    </source>
</evidence>
<evidence type="ECO:0000313" key="10">
    <source>
        <dbReference type="Proteomes" id="UP001597186"/>
    </source>
</evidence>
<dbReference type="PRINTS" id="PR00706">
    <property type="entry name" value="PYROGLUPTASE"/>
</dbReference>
<reference evidence="10" key="1">
    <citation type="journal article" date="2019" name="Int. J. Syst. Evol. Microbiol.">
        <title>The Global Catalogue of Microorganisms (GCM) 10K type strain sequencing project: providing services to taxonomists for standard genome sequencing and annotation.</title>
        <authorList>
            <consortium name="The Broad Institute Genomics Platform"/>
            <consortium name="The Broad Institute Genome Sequencing Center for Infectious Disease"/>
            <person name="Wu L."/>
            <person name="Ma J."/>
        </authorList>
    </citation>
    <scope>NUCLEOTIDE SEQUENCE [LARGE SCALE GENOMIC DNA]</scope>
    <source>
        <strain evidence="10">CGMCC 1.12477</strain>
    </source>
</reference>
<evidence type="ECO:0000256" key="5">
    <source>
        <dbReference type="ARBA" id="ARBA00022801"/>
    </source>
</evidence>
<organism evidence="9 10">
    <name type="scientific">Lacimonas salitolerans</name>
    <dbReference type="NCBI Taxonomy" id="1323750"/>
    <lineage>
        <taxon>Bacteria</taxon>
        <taxon>Pseudomonadati</taxon>
        <taxon>Pseudomonadota</taxon>
        <taxon>Alphaproteobacteria</taxon>
        <taxon>Rhodobacterales</taxon>
        <taxon>Paracoccaceae</taxon>
        <taxon>Lacimonas</taxon>
    </lineage>
</organism>
<dbReference type="CDD" id="cd00501">
    <property type="entry name" value="Peptidase_C15"/>
    <property type="match status" value="1"/>
</dbReference>
<dbReference type="Proteomes" id="UP001597186">
    <property type="component" value="Unassembled WGS sequence"/>
</dbReference>
<dbReference type="SUPFAM" id="SSF53182">
    <property type="entry name" value="Pyrrolidone carboxyl peptidase (pyroglutamate aminopeptidase)"/>
    <property type="match status" value="1"/>
</dbReference>
<dbReference type="Gene3D" id="3.40.630.20">
    <property type="entry name" value="Peptidase C15, pyroglutamyl peptidase I-like"/>
    <property type="match status" value="1"/>
</dbReference>
<keyword evidence="10" id="KW-1185">Reference proteome</keyword>
<dbReference type="EMBL" id="JBHUDD010000036">
    <property type="protein sequence ID" value="MFD1508664.1"/>
    <property type="molecule type" value="Genomic_DNA"/>
</dbReference>
<dbReference type="RefSeq" id="WP_379913518.1">
    <property type="nucleotide sequence ID" value="NZ_JBHUDD010000036.1"/>
</dbReference>
<dbReference type="PANTHER" id="PTHR23402">
    <property type="entry name" value="PROTEASE FAMILY C15 PYROGLUTAMYL-PEPTIDASE I-RELATED"/>
    <property type="match status" value="1"/>
</dbReference>
<name>A0ABW4EED9_9RHOB</name>
<evidence type="ECO:0000256" key="6">
    <source>
        <dbReference type="ARBA" id="ARBA00022807"/>
    </source>
</evidence>
<evidence type="ECO:0000256" key="8">
    <source>
        <dbReference type="ARBA" id="ARBA00031559"/>
    </source>
</evidence>
<keyword evidence="3" id="KW-0963">Cytoplasm</keyword>
<evidence type="ECO:0000256" key="3">
    <source>
        <dbReference type="ARBA" id="ARBA00022490"/>
    </source>
</evidence>
<dbReference type="InterPro" id="IPR000816">
    <property type="entry name" value="Peptidase_C15"/>
</dbReference>
<dbReference type="PIRSF" id="PIRSF015592">
    <property type="entry name" value="Prld-crbxl_pptds"/>
    <property type="match status" value="1"/>
</dbReference>
<dbReference type="InterPro" id="IPR016125">
    <property type="entry name" value="Peptidase_C15-like"/>
</dbReference>
<proteinExistence type="inferred from homology"/>
<keyword evidence="6" id="KW-0788">Thiol protease</keyword>